<gene>
    <name evidence="1" type="ORF">OIU77_030811</name>
</gene>
<evidence type="ECO:0000313" key="2">
    <source>
        <dbReference type="Proteomes" id="UP001141253"/>
    </source>
</evidence>
<reference evidence="1" key="2">
    <citation type="journal article" date="2023" name="Int. J. Mol. Sci.">
        <title>De Novo Assembly and Annotation of 11 Diverse Shrub Willow (Salix) Genomes Reveals Novel Gene Organization in Sex-Linked Regions.</title>
        <authorList>
            <person name="Hyden B."/>
            <person name="Feng K."/>
            <person name="Yates T.B."/>
            <person name="Jawdy S."/>
            <person name="Cereghino C."/>
            <person name="Smart L.B."/>
            <person name="Muchero W."/>
        </authorList>
    </citation>
    <scope>NUCLEOTIDE SEQUENCE</scope>
    <source>
        <tissue evidence="1">Shoot tip</tissue>
    </source>
</reference>
<protein>
    <submittedName>
        <fullName evidence="1">Uncharacterized protein</fullName>
    </submittedName>
</protein>
<comment type="caution">
    <text evidence="1">The sequence shown here is derived from an EMBL/GenBank/DDBJ whole genome shotgun (WGS) entry which is preliminary data.</text>
</comment>
<keyword evidence="2" id="KW-1185">Reference proteome</keyword>
<organism evidence="1 2">
    <name type="scientific">Salix suchowensis</name>
    <dbReference type="NCBI Taxonomy" id="1278906"/>
    <lineage>
        <taxon>Eukaryota</taxon>
        <taxon>Viridiplantae</taxon>
        <taxon>Streptophyta</taxon>
        <taxon>Embryophyta</taxon>
        <taxon>Tracheophyta</taxon>
        <taxon>Spermatophyta</taxon>
        <taxon>Magnoliopsida</taxon>
        <taxon>eudicotyledons</taxon>
        <taxon>Gunneridae</taxon>
        <taxon>Pentapetalae</taxon>
        <taxon>rosids</taxon>
        <taxon>fabids</taxon>
        <taxon>Malpighiales</taxon>
        <taxon>Salicaceae</taxon>
        <taxon>Saliceae</taxon>
        <taxon>Salix</taxon>
    </lineage>
</organism>
<name>A0ABQ9BDJ8_9ROSI</name>
<dbReference type="Proteomes" id="UP001141253">
    <property type="component" value="Chromosome 6"/>
</dbReference>
<proteinExistence type="predicted"/>
<sequence>MNSRRKMAKSDSIKGDNVRNCSDMGVVDVVSVERISPSSAVLAMDEHRRKISISISEVNQGDPREPDCTENSIRYASQNRMTGFAPWDGVELLPQIVESSGVENLSTGYVADEWDEEYDRGKRKKLRRSMAQLRRAKPFSKYSLRRKPKLRRLG</sequence>
<accession>A0ABQ9BDJ8</accession>
<dbReference type="EMBL" id="JAPFFI010000009">
    <property type="protein sequence ID" value="KAJ6382236.1"/>
    <property type="molecule type" value="Genomic_DNA"/>
</dbReference>
<evidence type="ECO:0000313" key="1">
    <source>
        <dbReference type="EMBL" id="KAJ6382236.1"/>
    </source>
</evidence>
<reference evidence="1" key="1">
    <citation type="submission" date="2022-10" db="EMBL/GenBank/DDBJ databases">
        <authorList>
            <person name="Hyden B.L."/>
            <person name="Feng K."/>
            <person name="Yates T."/>
            <person name="Jawdy S."/>
            <person name="Smart L.B."/>
            <person name="Muchero W."/>
        </authorList>
    </citation>
    <scope>NUCLEOTIDE SEQUENCE</scope>
    <source>
        <tissue evidence="1">Shoot tip</tissue>
    </source>
</reference>